<dbReference type="SUPFAM" id="SSF46689">
    <property type="entry name" value="Homeodomain-like"/>
    <property type="match status" value="1"/>
</dbReference>
<dbReference type="Gene3D" id="2.130.10.10">
    <property type="entry name" value="YVTN repeat-like/Quinoprotein amine dehydrogenase"/>
    <property type="match status" value="2"/>
</dbReference>
<dbReference type="SMART" id="SM00388">
    <property type="entry name" value="HisKA"/>
    <property type="match status" value="1"/>
</dbReference>
<feature type="transmembrane region" description="Helical" evidence="13">
    <location>
        <begin position="756"/>
        <end position="778"/>
    </location>
</feature>
<dbReference type="SUPFAM" id="SSF47384">
    <property type="entry name" value="Homodimeric domain of signal transducing histidine kinase"/>
    <property type="match status" value="1"/>
</dbReference>
<dbReference type="Pfam" id="PF12833">
    <property type="entry name" value="HTH_18"/>
    <property type="match status" value="1"/>
</dbReference>
<keyword evidence="8" id="KW-0902">Two-component regulatory system</keyword>
<keyword evidence="5" id="KW-0547">Nucleotide-binding</keyword>
<evidence type="ECO:0000256" key="2">
    <source>
        <dbReference type="ARBA" id="ARBA00012438"/>
    </source>
</evidence>
<dbReference type="FunFam" id="3.30.565.10:FF:000037">
    <property type="entry name" value="Hybrid sensor histidine kinase/response regulator"/>
    <property type="match status" value="1"/>
</dbReference>
<dbReference type="SMART" id="SM00448">
    <property type="entry name" value="REC"/>
    <property type="match status" value="1"/>
</dbReference>
<comment type="caution">
    <text evidence="17">The sequence shown here is derived from an EMBL/GenBank/DDBJ whole genome shotgun (WGS) entry which is preliminary data.</text>
</comment>
<feature type="modified residue" description="4-aspartylphosphate" evidence="12">
    <location>
        <position position="1113"/>
    </location>
</feature>
<dbReference type="EMBL" id="JAWDEU010000001">
    <property type="protein sequence ID" value="MDU0243276.1"/>
    <property type="molecule type" value="Genomic_DNA"/>
</dbReference>
<dbReference type="PROSITE" id="PS00041">
    <property type="entry name" value="HTH_ARAC_FAMILY_1"/>
    <property type="match status" value="1"/>
</dbReference>
<dbReference type="SMART" id="SM00387">
    <property type="entry name" value="HATPase_c"/>
    <property type="match status" value="1"/>
</dbReference>
<dbReference type="PROSITE" id="PS50110">
    <property type="entry name" value="RESPONSE_REGULATORY"/>
    <property type="match status" value="1"/>
</dbReference>
<feature type="domain" description="Response regulatory" evidence="16">
    <location>
        <begin position="1065"/>
        <end position="1180"/>
    </location>
</feature>
<dbReference type="InterPro" id="IPR011110">
    <property type="entry name" value="Reg_prop"/>
</dbReference>
<keyword evidence="7" id="KW-0067">ATP-binding</keyword>
<keyword evidence="13" id="KW-0812">Transmembrane</keyword>
<dbReference type="Pfam" id="PF00072">
    <property type="entry name" value="Response_reg"/>
    <property type="match status" value="1"/>
</dbReference>
<dbReference type="PANTHER" id="PTHR43547:SF2">
    <property type="entry name" value="HYBRID SIGNAL TRANSDUCTION HISTIDINE KINASE C"/>
    <property type="match status" value="1"/>
</dbReference>
<proteinExistence type="predicted"/>
<dbReference type="InterPro" id="IPR003661">
    <property type="entry name" value="HisK_dim/P_dom"/>
</dbReference>
<dbReference type="Pfam" id="PF07494">
    <property type="entry name" value="Reg_prop"/>
    <property type="match status" value="5"/>
</dbReference>
<dbReference type="PROSITE" id="PS50109">
    <property type="entry name" value="HIS_KIN"/>
    <property type="match status" value="1"/>
</dbReference>
<evidence type="ECO:0000256" key="3">
    <source>
        <dbReference type="ARBA" id="ARBA00022553"/>
    </source>
</evidence>
<dbReference type="Pfam" id="PF00512">
    <property type="entry name" value="HisKA"/>
    <property type="match status" value="1"/>
</dbReference>
<keyword evidence="9" id="KW-0805">Transcription regulation</keyword>
<keyword evidence="3 12" id="KW-0597">Phosphoprotein</keyword>
<dbReference type="EC" id="2.7.13.3" evidence="2"/>
<dbReference type="CDD" id="cd00082">
    <property type="entry name" value="HisKA"/>
    <property type="match status" value="1"/>
</dbReference>
<evidence type="ECO:0000256" key="7">
    <source>
        <dbReference type="ARBA" id="ARBA00022840"/>
    </source>
</evidence>
<dbReference type="InterPro" id="IPR036097">
    <property type="entry name" value="HisK_dim/P_sf"/>
</dbReference>
<dbReference type="SUPFAM" id="SSF63829">
    <property type="entry name" value="Calcium-dependent phosphotriesterase"/>
    <property type="match status" value="3"/>
</dbReference>
<keyword evidence="13" id="KW-0472">Membrane</keyword>
<evidence type="ECO:0000256" key="1">
    <source>
        <dbReference type="ARBA" id="ARBA00000085"/>
    </source>
</evidence>
<dbReference type="InterPro" id="IPR011006">
    <property type="entry name" value="CheY-like_superfamily"/>
</dbReference>
<dbReference type="SMART" id="SM00342">
    <property type="entry name" value="HTH_ARAC"/>
    <property type="match status" value="1"/>
</dbReference>
<dbReference type="PROSITE" id="PS01124">
    <property type="entry name" value="HTH_ARAC_FAMILY_2"/>
    <property type="match status" value="1"/>
</dbReference>
<evidence type="ECO:0000256" key="6">
    <source>
        <dbReference type="ARBA" id="ARBA00022777"/>
    </source>
</evidence>
<evidence type="ECO:0000256" key="13">
    <source>
        <dbReference type="SAM" id="Phobius"/>
    </source>
</evidence>
<dbReference type="Gene3D" id="3.30.565.10">
    <property type="entry name" value="Histidine kinase-like ATPase, C-terminal domain"/>
    <property type="match status" value="1"/>
</dbReference>
<dbReference type="CDD" id="cd17574">
    <property type="entry name" value="REC_OmpR"/>
    <property type="match status" value="1"/>
</dbReference>
<comment type="catalytic activity">
    <reaction evidence="1">
        <text>ATP + protein L-histidine = ADP + protein N-phospho-L-histidine.</text>
        <dbReference type="EC" id="2.7.13.3"/>
    </reaction>
</comment>
<evidence type="ECO:0000259" key="16">
    <source>
        <dbReference type="PROSITE" id="PS50110"/>
    </source>
</evidence>
<dbReference type="Proteomes" id="UP001181247">
    <property type="component" value="Unassembled WGS sequence"/>
</dbReference>
<evidence type="ECO:0000256" key="11">
    <source>
        <dbReference type="ARBA" id="ARBA00023163"/>
    </source>
</evidence>
<dbReference type="InterPro" id="IPR018062">
    <property type="entry name" value="HTH_AraC-typ_CS"/>
</dbReference>
<dbReference type="Gene3D" id="1.10.287.130">
    <property type="match status" value="1"/>
</dbReference>
<gene>
    <name evidence="17" type="ORF">RVH16_00800</name>
</gene>
<keyword evidence="13" id="KW-1133">Transmembrane helix</keyword>
<organism evidence="17 18">
    <name type="scientific">Bacteroides uniformis</name>
    <dbReference type="NCBI Taxonomy" id="820"/>
    <lineage>
        <taxon>Bacteria</taxon>
        <taxon>Pseudomonadati</taxon>
        <taxon>Bacteroidota</taxon>
        <taxon>Bacteroidia</taxon>
        <taxon>Bacteroidales</taxon>
        <taxon>Bacteroidaceae</taxon>
        <taxon>Bacteroides</taxon>
    </lineage>
</organism>
<dbReference type="InterPro" id="IPR036890">
    <property type="entry name" value="HATPase_C_sf"/>
</dbReference>
<keyword evidence="11" id="KW-0804">Transcription</keyword>
<evidence type="ECO:0000256" key="10">
    <source>
        <dbReference type="ARBA" id="ARBA00023125"/>
    </source>
</evidence>
<evidence type="ECO:0000256" key="12">
    <source>
        <dbReference type="PROSITE-ProRule" id="PRU00169"/>
    </source>
</evidence>
<dbReference type="GO" id="GO:0000155">
    <property type="term" value="F:phosphorelay sensor kinase activity"/>
    <property type="evidence" value="ECO:0007669"/>
    <property type="project" value="InterPro"/>
</dbReference>
<keyword evidence="6" id="KW-0418">Kinase</keyword>
<dbReference type="Gene3D" id="1.10.10.60">
    <property type="entry name" value="Homeodomain-like"/>
    <property type="match status" value="1"/>
</dbReference>
<dbReference type="InterPro" id="IPR003594">
    <property type="entry name" value="HATPase_dom"/>
</dbReference>
<evidence type="ECO:0000256" key="8">
    <source>
        <dbReference type="ARBA" id="ARBA00023012"/>
    </source>
</evidence>
<feature type="domain" description="Histidine kinase" evidence="15">
    <location>
        <begin position="814"/>
        <end position="1033"/>
    </location>
</feature>
<evidence type="ECO:0000313" key="18">
    <source>
        <dbReference type="Proteomes" id="UP001181247"/>
    </source>
</evidence>
<evidence type="ECO:0000256" key="4">
    <source>
        <dbReference type="ARBA" id="ARBA00022679"/>
    </source>
</evidence>
<accession>A0AAE4L1E6</accession>
<evidence type="ECO:0000256" key="9">
    <source>
        <dbReference type="ARBA" id="ARBA00023015"/>
    </source>
</evidence>
<evidence type="ECO:0000259" key="15">
    <source>
        <dbReference type="PROSITE" id="PS50109"/>
    </source>
</evidence>
<keyword evidence="4" id="KW-0808">Transferase</keyword>
<feature type="domain" description="HTH araC/xylS-type" evidence="14">
    <location>
        <begin position="1211"/>
        <end position="1309"/>
    </location>
</feature>
<dbReference type="InterPro" id="IPR013783">
    <property type="entry name" value="Ig-like_fold"/>
</dbReference>
<evidence type="ECO:0000259" key="14">
    <source>
        <dbReference type="PROSITE" id="PS01124"/>
    </source>
</evidence>
<dbReference type="InterPro" id="IPR004358">
    <property type="entry name" value="Sig_transdc_His_kin-like_C"/>
</dbReference>
<dbReference type="GO" id="GO:0003700">
    <property type="term" value="F:DNA-binding transcription factor activity"/>
    <property type="evidence" value="ECO:0007669"/>
    <property type="project" value="InterPro"/>
</dbReference>
<protein>
    <recommendedName>
        <fullName evidence="2">histidine kinase</fullName>
        <ecNumber evidence="2">2.7.13.3</ecNumber>
    </recommendedName>
</protein>
<dbReference type="Gene3D" id="3.40.50.2300">
    <property type="match status" value="1"/>
</dbReference>
<sequence>MIVYITQINARLTFQTFDVKSGISDNYVIAMLRDQYGFMWFATLNGLNRYDGYQCKQYWVTDSDTYSNCFNNISEDASGTIWVRTPDQYFYYNRELDKLESNIEKRLRPLGINDKIEMIHVDYEQNLWCMTGNKLYYYDFQDKKLQELSFPDKELSHIVSRQSYSCLLFSNGEIAEVDWETKTVRKIVQLELPRSGEHRIYMDTQFRLWIYTIYTSNLQCYDIQNRKMFEFSGKETIQSDIVKAIIDDGNGNIWIGTNSKGIYILNEQADNLMHIHRDSGTPFSLSSNHINSFYKDNQDILWVGTTKQGVAFTDLNNTAFEICKTPEQEDISCFQEDRNGKLWLGFDGKGLACYDSKQINYKLFNTHNSNIPSNLIIGSYLDSKGKMWFGSYGGGIFYEQNGIFFPFKQTLESIEYVRHIADDKYGNLWVGTFMHGLYCIDNGGKITSYTKENSCLYTNTITDLVYSSDHAMLYIGTSTGLYELNTQTQQLAPVKGNDNEVSLIKMHISCLYRDQRGLLWIGTRHGIRIYDEKSRTLTRLSTNDGVSHPYIRGIVEDHNKNIWIATDCGITHIIVVDDPTAQELQYRCYSYFNEDGIGDITFNNYSIYCNRKGEILMGGTGKYLKIDPNQALYHPKQHKVIFTGLYLANQRVDVEKKMHDGRILLQKNIQLLDEITMDYSDSNFALEISAMDYGTQHKLQFAYRMDAKEEWVSFEGNRIHFNKLSPGIYNLQVKVNELHGSRNPISYMTILVRPPFWLSPVAYVIYMVLFLSGGVVLLRRLRSRHQRILVQQKWELEVAQQHEMDEAKIRFFTNISHDLRTPLSLIITPLEKLIHSEKAGPIKDDLDLMYRNASTLLDEVNQLLDFRKLDQQKVQLSLSYGDITEFIAETCKSFKALSQKHNIELKVCINTSKIEMDFDRNKVQRIISNLLSNAIKYNHDNGSVIVTIDKILAGDGEQIHIQISDTGIGIKNENKDKIFDRFFQEQHISTTYIGSGIGLHIVKEYVTLHGGEIKVEDNHPQGTIFTVILPIAKTLKLNCTEDTSAFDVEEQFHADMSSVDREKNSLLIVEDNDDFRSFLVGCLQEYYQVYEASDGKKALTVLAQQSIHVVISDIMMPVMDGMELCRKIKTDIRYSHIPIILLTARTAEEHILSGLKEGADEYITKPFNLEILLLRIRKLLMWTLKNHDKFKTRDISPSEITISSLDEQLIEKAIRIVEENMDNSEFSVEELSAQIGMSRSGLYKKLMQITGKSPLEFMRILRLKRGRKLLEGSQMNISQISYQVGLSPKQFAKFFKEEFGYLPSEYKKKEEK</sequence>
<dbReference type="GO" id="GO:0005524">
    <property type="term" value="F:ATP binding"/>
    <property type="evidence" value="ECO:0007669"/>
    <property type="project" value="UniProtKB-KW"/>
</dbReference>
<dbReference type="FunFam" id="1.10.287.130:FF:000045">
    <property type="entry name" value="Two-component system sensor histidine kinase/response regulator"/>
    <property type="match status" value="1"/>
</dbReference>
<dbReference type="Gene3D" id="2.60.40.10">
    <property type="entry name" value="Immunoglobulins"/>
    <property type="match status" value="1"/>
</dbReference>
<evidence type="ECO:0000256" key="5">
    <source>
        <dbReference type="ARBA" id="ARBA00022741"/>
    </source>
</evidence>
<dbReference type="SUPFAM" id="SSF52172">
    <property type="entry name" value="CheY-like"/>
    <property type="match status" value="1"/>
</dbReference>
<dbReference type="InterPro" id="IPR005467">
    <property type="entry name" value="His_kinase_dom"/>
</dbReference>
<evidence type="ECO:0000313" key="17">
    <source>
        <dbReference type="EMBL" id="MDU0243276.1"/>
    </source>
</evidence>
<dbReference type="SUPFAM" id="SSF55874">
    <property type="entry name" value="ATPase domain of HSP90 chaperone/DNA topoisomerase II/histidine kinase"/>
    <property type="match status" value="1"/>
</dbReference>
<reference evidence="17" key="1">
    <citation type="submission" date="2023-10" db="EMBL/GenBank/DDBJ databases">
        <title>Genome of Potential pathogenic bacteria in Crohn's disease.</title>
        <authorList>
            <person name="Rodriguez-Palacios A."/>
        </authorList>
    </citation>
    <scope>NUCLEOTIDE SEQUENCE</scope>
    <source>
        <strain evidence="17">CavFT-hAR50</strain>
    </source>
</reference>
<dbReference type="RefSeq" id="WP_315977116.1">
    <property type="nucleotide sequence ID" value="NZ_JAWDEU010000001.1"/>
</dbReference>
<name>A0AAE4L1E6_BACUN</name>
<dbReference type="InterPro" id="IPR015943">
    <property type="entry name" value="WD40/YVTN_repeat-like_dom_sf"/>
</dbReference>
<dbReference type="GO" id="GO:0043565">
    <property type="term" value="F:sequence-specific DNA binding"/>
    <property type="evidence" value="ECO:0007669"/>
    <property type="project" value="InterPro"/>
</dbReference>
<dbReference type="InterPro" id="IPR009057">
    <property type="entry name" value="Homeodomain-like_sf"/>
</dbReference>
<dbReference type="InterPro" id="IPR001789">
    <property type="entry name" value="Sig_transdc_resp-reg_receiver"/>
</dbReference>
<dbReference type="InterPro" id="IPR018060">
    <property type="entry name" value="HTH_AraC"/>
</dbReference>
<dbReference type="Pfam" id="PF02518">
    <property type="entry name" value="HATPase_c"/>
    <property type="match status" value="1"/>
</dbReference>
<dbReference type="PANTHER" id="PTHR43547">
    <property type="entry name" value="TWO-COMPONENT HISTIDINE KINASE"/>
    <property type="match status" value="1"/>
</dbReference>
<dbReference type="PRINTS" id="PR00344">
    <property type="entry name" value="BCTRLSENSOR"/>
</dbReference>
<keyword evidence="10" id="KW-0238">DNA-binding</keyword>